<gene>
    <name evidence="2" type="ORF">WR25_04155</name>
</gene>
<name>A0A2A2J4R6_9BILA</name>
<reference evidence="2 3" key="1">
    <citation type="journal article" date="2017" name="Curr. Biol.">
        <title>Genome architecture and evolution of a unichromosomal asexual nematode.</title>
        <authorList>
            <person name="Fradin H."/>
            <person name="Zegar C."/>
            <person name="Gutwein M."/>
            <person name="Lucas J."/>
            <person name="Kovtun M."/>
            <person name="Corcoran D."/>
            <person name="Baugh L.R."/>
            <person name="Kiontke K."/>
            <person name="Gunsalus K."/>
            <person name="Fitch D.H."/>
            <person name="Piano F."/>
        </authorList>
    </citation>
    <scope>NUCLEOTIDE SEQUENCE [LARGE SCALE GENOMIC DNA]</scope>
    <source>
        <strain evidence="2">PF1309</strain>
    </source>
</reference>
<evidence type="ECO:0000313" key="2">
    <source>
        <dbReference type="EMBL" id="PAV56609.1"/>
    </source>
</evidence>
<feature type="compositionally biased region" description="Polar residues" evidence="1">
    <location>
        <begin position="41"/>
        <end position="54"/>
    </location>
</feature>
<dbReference type="AlphaFoldDB" id="A0A2A2J4R6"/>
<evidence type="ECO:0000313" key="3">
    <source>
        <dbReference type="Proteomes" id="UP000218231"/>
    </source>
</evidence>
<feature type="region of interest" description="Disordered" evidence="1">
    <location>
        <begin position="12"/>
        <end position="54"/>
    </location>
</feature>
<accession>A0A2A2J4R6</accession>
<keyword evidence="3" id="KW-1185">Reference proteome</keyword>
<organism evidence="2 3">
    <name type="scientific">Diploscapter pachys</name>
    <dbReference type="NCBI Taxonomy" id="2018661"/>
    <lineage>
        <taxon>Eukaryota</taxon>
        <taxon>Metazoa</taxon>
        <taxon>Ecdysozoa</taxon>
        <taxon>Nematoda</taxon>
        <taxon>Chromadorea</taxon>
        <taxon>Rhabditida</taxon>
        <taxon>Rhabditina</taxon>
        <taxon>Rhabditomorpha</taxon>
        <taxon>Rhabditoidea</taxon>
        <taxon>Rhabditidae</taxon>
        <taxon>Diploscapter</taxon>
    </lineage>
</organism>
<sequence length="361" mass="39409">MEPYYFRSAYYESRTPTADEPSRMAVGKGLKVSPDVMPFSSPASQQSTSNDLSPQQLSEAIALYKATLSGKLSVVSQQSYQEANSTSYRSSQPVVAQSPAPAVMEESVVRSSYLSPGGVPVYYQMSQLSTFKTPSKIAPLPAAPPTTPIYVTSRKIAFSGDSTPQQQAATGQRPVVIETPSTPVNVKQQQPISNGGRNKNVDRNMICGYLMKFKSDDNSAYARGKDEQKQAGGQGFKVVAQEYSAYLGLPNDMYSPALMKGNKVLDVPKSYTMSDIRAKPTKINPSERYVSEELPATDVQQPIESPVQLPKIEEPVYDPSTPPNGAAFATVTLNEAAHDDAHSDYHFNRLNDLVSYLDIKH</sequence>
<protein>
    <submittedName>
        <fullName evidence="2">Uncharacterized protein</fullName>
    </submittedName>
</protein>
<proteinExistence type="predicted"/>
<dbReference type="EMBL" id="LIAE01010684">
    <property type="protein sequence ID" value="PAV56609.1"/>
    <property type="molecule type" value="Genomic_DNA"/>
</dbReference>
<evidence type="ECO:0000256" key="1">
    <source>
        <dbReference type="SAM" id="MobiDB-lite"/>
    </source>
</evidence>
<dbReference type="Proteomes" id="UP000218231">
    <property type="component" value="Unassembled WGS sequence"/>
</dbReference>
<comment type="caution">
    <text evidence="2">The sequence shown here is derived from an EMBL/GenBank/DDBJ whole genome shotgun (WGS) entry which is preliminary data.</text>
</comment>